<dbReference type="OrthoDB" id="5321385at2759"/>
<evidence type="ECO:0000313" key="1">
    <source>
        <dbReference type="EMBL" id="KIW92232.1"/>
    </source>
</evidence>
<dbReference type="HOGENOM" id="CLU_2399469_0_0_1"/>
<protein>
    <submittedName>
        <fullName evidence="1">Uncharacterized protein</fullName>
    </submittedName>
</protein>
<organism evidence="1 2">
    <name type="scientific">Cladophialophora bantiana (strain ATCC 10958 / CBS 173.52 / CDC B-1940 / NIH 8579)</name>
    <name type="common">Xylohypha bantiana</name>
    <dbReference type="NCBI Taxonomy" id="1442370"/>
    <lineage>
        <taxon>Eukaryota</taxon>
        <taxon>Fungi</taxon>
        <taxon>Dikarya</taxon>
        <taxon>Ascomycota</taxon>
        <taxon>Pezizomycotina</taxon>
        <taxon>Eurotiomycetes</taxon>
        <taxon>Chaetothyriomycetidae</taxon>
        <taxon>Chaetothyriales</taxon>
        <taxon>Herpotrichiellaceae</taxon>
        <taxon>Cladophialophora</taxon>
    </lineage>
</organism>
<dbReference type="AlphaFoldDB" id="A0A0D2G0G2"/>
<dbReference type="GeneID" id="27700144"/>
<accession>A0A0D2G0G2</accession>
<name>A0A0D2G0G2_CLAB1</name>
<proteinExistence type="predicted"/>
<sequence length="93" mass="10309">MFKKFPALGQPDELAIHRIVREGTNVDHLKGQLPEKMLESYALPRFRNRTAALTFSVALGSKVPKRATLDFIPGQLIEKEMNSCVTGLKGPST</sequence>
<dbReference type="Proteomes" id="UP000053789">
    <property type="component" value="Unassembled WGS sequence"/>
</dbReference>
<dbReference type="RefSeq" id="XP_016618901.1">
    <property type="nucleotide sequence ID" value="XM_016764951.1"/>
</dbReference>
<evidence type="ECO:0000313" key="2">
    <source>
        <dbReference type="Proteomes" id="UP000053789"/>
    </source>
</evidence>
<reference evidence="1" key="1">
    <citation type="submission" date="2015-01" db="EMBL/GenBank/DDBJ databases">
        <title>The Genome Sequence of Cladophialophora bantiana CBS 173.52.</title>
        <authorList>
            <consortium name="The Broad Institute Genomics Platform"/>
            <person name="Cuomo C."/>
            <person name="de Hoog S."/>
            <person name="Gorbushina A."/>
            <person name="Stielow B."/>
            <person name="Teixiera M."/>
            <person name="Abouelleil A."/>
            <person name="Chapman S.B."/>
            <person name="Priest M."/>
            <person name="Young S.K."/>
            <person name="Wortman J."/>
            <person name="Nusbaum C."/>
            <person name="Birren B."/>
        </authorList>
    </citation>
    <scope>NUCLEOTIDE SEQUENCE [LARGE SCALE GENOMIC DNA]</scope>
    <source>
        <strain evidence="1">CBS 173.52</strain>
    </source>
</reference>
<dbReference type="VEuPathDB" id="FungiDB:Z519_07216"/>
<keyword evidence="2" id="KW-1185">Reference proteome</keyword>
<dbReference type="EMBL" id="KN846989">
    <property type="protein sequence ID" value="KIW92232.1"/>
    <property type="molecule type" value="Genomic_DNA"/>
</dbReference>
<gene>
    <name evidence="1" type="ORF">Z519_07216</name>
</gene>